<dbReference type="Gene3D" id="1.10.390.10">
    <property type="entry name" value="Neutral Protease Domain 2"/>
    <property type="match status" value="1"/>
</dbReference>
<gene>
    <name evidence="2" type="ORF">VB738_04945</name>
</gene>
<dbReference type="Pfam" id="PF05299">
    <property type="entry name" value="Peptidase_M61"/>
    <property type="match status" value="1"/>
</dbReference>
<dbReference type="InterPro" id="IPR024191">
    <property type="entry name" value="Peptidase_M61"/>
</dbReference>
<comment type="caution">
    <text evidence="2">The sequence shown here is derived from an EMBL/GenBank/DDBJ whole genome shotgun (WGS) entry which is preliminary data.</text>
</comment>
<dbReference type="Gene3D" id="2.60.40.3650">
    <property type="match status" value="1"/>
</dbReference>
<dbReference type="PROSITE" id="PS50106">
    <property type="entry name" value="PDZ"/>
    <property type="match status" value="1"/>
</dbReference>
<organism evidence="2 3">
    <name type="scientific">Cyanobium gracile UHCC 0139</name>
    <dbReference type="NCBI Taxonomy" id="3110308"/>
    <lineage>
        <taxon>Bacteria</taxon>
        <taxon>Bacillati</taxon>
        <taxon>Cyanobacteriota</taxon>
        <taxon>Cyanophyceae</taxon>
        <taxon>Synechococcales</taxon>
        <taxon>Prochlorococcaceae</taxon>
        <taxon>Cyanobium</taxon>
    </lineage>
</organism>
<evidence type="ECO:0000313" key="2">
    <source>
        <dbReference type="EMBL" id="MEA5390607.1"/>
    </source>
</evidence>
<dbReference type="InterPro" id="IPR036034">
    <property type="entry name" value="PDZ_sf"/>
</dbReference>
<keyword evidence="3" id="KW-1185">Reference proteome</keyword>
<reference evidence="2 3" key="1">
    <citation type="submission" date="2023-12" db="EMBL/GenBank/DDBJ databases">
        <title>Baltic Sea Cyanobacteria.</title>
        <authorList>
            <person name="Delbaje E."/>
            <person name="Fewer D.P."/>
            <person name="Shishido T.K."/>
        </authorList>
    </citation>
    <scope>NUCLEOTIDE SEQUENCE [LARGE SCALE GENOMIC DNA]</scope>
    <source>
        <strain evidence="2 3">UHCC 0139</strain>
    </source>
</reference>
<protein>
    <submittedName>
        <fullName evidence="2">M61 family peptidase</fullName>
    </submittedName>
</protein>
<sequence length="582" mass="64111">MPDDPPQPDAAAGPVIQLDLREPHRHLVQVTLLLTPRCLRPELQLPAWTPGSYLIRDHVRNLEGLEVIQGDSNVVPIRVSEACWRLPLTSLAPLVVRYRLQATELTVRTCHLSADHGFLALAGVVLEATGERWNPHRLELLLPEGWQAFIPLPAAADGAWIAGDYDRLIDAPVEAGPHPCHRFSVAGVPHRWVTWGGDLPARDPAWLADVERIALTCCRLMGETAPASDDYLFVLHLLDAGFGGLEHDHASVLQYGRRALAAPGGRRKLLQLVAHEYLHQWNVRRLKPAELTPLDYGRATIVSGLWFAEGVTSYLDLLLPLAAGVGTEADLLEDLGADLSRYLLTPGRRVQGLRQSAEEAWVKLYRQDASSADSQISYYLKGAVVALVLDLHLRRHGSSLGMVLRGLWRSHGAAGRGYTDADLVDAFADQAPDLAELLPLWLESTDDPDLDAYLADVGLALRPKPANEPFLGWQLEEAAGGSMRLKRVHRDGPAERACLQAGDELLALDDLRLRSLEDLALALAIPTAAAERQLLFCRDGRVRLTGLQPDSPAIASWQLVIDPERDSALKRANRQRWLSLQP</sequence>
<evidence type="ECO:0000313" key="3">
    <source>
        <dbReference type="Proteomes" id="UP001304461"/>
    </source>
</evidence>
<dbReference type="Proteomes" id="UP001304461">
    <property type="component" value="Unassembled WGS sequence"/>
</dbReference>
<dbReference type="EMBL" id="JAYGHX010000002">
    <property type="protein sequence ID" value="MEA5390607.1"/>
    <property type="molecule type" value="Genomic_DNA"/>
</dbReference>
<name>A0ABU5RS77_9CYAN</name>
<dbReference type="SUPFAM" id="SSF55486">
    <property type="entry name" value="Metalloproteases ('zincins'), catalytic domain"/>
    <property type="match status" value="1"/>
</dbReference>
<dbReference type="InterPro" id="IPR027268">
    <property type="entry name" value="Peptidase_M4/M1_CTD_sf"/>
</dbReference>
<dbReference type="SUPFAM" id="SSF50156">
    <property type="entry name" value="PDZ domain-like"/>
    <property type="match status" value="1"/>
</dbReference>
<evidence type="ECO:0000259" key="1">
    <source>
        <dbReference type="PROSITE" id="PS50106"/>
    </source>
</evidence>
<accession>A0ABU5RS77</accession>
<dbReference type="InterPro" id="IPR007963">
    <property type="entry name" value="Peptidase_M61_catalytic"/>
</dbReference>
<dbReference type="PIRSF" id="PIRSF016493">
    <property type="entry name" value="Glycyl_aminpptds"/>
    <property type="match status" value="1"/>
</dbReference>
<proteinExistence type="predicted"/>
<dbReference type="RefSeq" id="WP_323304690.1">
    <property type="nucleotide sequence ID" value="NZ_JAYGHX010000002.1"/>
</dbReference>
<dbReference type="InterPro" id="IPR001478">
    <property type="entry name" value="PDZ"/>
</dbReference>
<dbReference type="Pfam" id="PF17899">
    <property type="entry name" value="Peptidase_M61_N"/>
    <property type="match status" value="1"/>
</dbReference>
<feature type="domain" description="PDZ" evidence="1">
    <location>
        <begin position="458"/>
        <end position="540"/>
    </location>
</feature>
<dbReference type="Gene3D" id="2.30.42.10">
    <property type="match status" value="1"/>
</dbReference>
<dbReference type="InterPro" id="IPR040756">
    <property type="entry name" value="Peptidase_M61_N"/>
</dbReference>